<sequence>MKFEPSPKKRQQFTIINDDSTSGHGGFGVGAISLENMSSVIIDPNEGNAYLDMNAMHARSDIERRVKYFPDKAEVPDGKLYWIAWVTTEQNDHGPFYYGVAASELRIDRPNKKAYKSLGEHVTHMEKSLKGKIIVEHMDDYSKELLANYLSSFNEDMWNNSSDSLKEALLKK</sequence>
<evidence type="ECO:0000313" key="1">
    <source>
        <dbReference type="EMBL" id="XDK32688.1"/>
    </source>
</evidence>
<organism evidence="1">
    <name type="scientific">Ornithinibacillus sp. 4-3</name>
    <dbReference type="NCBI Taxonomy" id="3231488"/>
    <lineage>
        <taxon>Bacteria</taxon>
        <taxon>Bacillati</taxon>
        <taxon>Bacillota</taxon>
        <taxon>Bacilli</taxon>
        <taxon>Bacillales</taxon>
        <taxon>Bacillaceae</taxon>
        <taxon>Ornithinibacillus</taxon>
    </lineage>
</organism>
<accession>A0AB39HNB4</accession>
<name>A0AB39HNB4_9BACI</name>
<dbReference type="AlphaFoldDB" id="A0AB39HNB4"/>
<gene>
    <name evidence="1" type="ORF">AB4Y30_17020</name>
</gene>
<dbReference type="RefSeq" id="WP_368653376.1">
    <property type="nucleotide sequence ID" value="NZ_CP162599.1"/>
</dbReference>
<protein>
    <submittedName>
        <fullName evidence="1">YwhD family protein</fullName>
    </submittedName>
</protein>
<proteinExistence type="predicted"/>
<dbReference type="InterPro" id="IPR014852">
    <property type="entry name" value="YwhD"/>
</dbReference>
<dbReference type="EMBL" id="CP162599">
    <property type="protein sequence ID" value="XDK32688.1"/>
    <property type="molecule type" value="Genomic_DNA"/>
</dbReference>
<reference evidence="1" key="1">
    <citation type="submission" date="2024-07" db="EMBL/GenBank/DDBJ databases">
        <title>Halotolerant mesophilic bacterium Ornithinibacillus sp. 4-3, sp. nov., isolated from soil.</title>
        <authorList>
            <person name="Sidarenka A.V."/>
            <person name="Guliayeva D.E."/>
            <person name="Leanovich S.I."/>
            <person name="Hileuskaya K.S."/>
            <person name="Akhremchuk A.E."/>
            <person name="Sikolenko M.A."/>
            <person name="Valentovich L.N."/>
        </authorList>
    </citation>
    <scope>NUCLEOTIDE SEQUENCE</scope>
    <source>
        <strain evidence="1">4-3</strain>
    </source>
</reference>
<dbReference type="Pfam" id="PF08741">
    <property type="entry name" value="YwhD"/>
    <property type="match status" value="1"/>
</dbReference>